<proteinExistence type="predicted"/>
<dbReference type="KEGG" id="ohi:H8790_11955"/>
<protein>
    <submittedName>
        <fullName evidence="1">Uncharacterized protein</fullName>
    </submittedName>
</protein>
<reference evidence="1 2" key="1">
    <citation type="submission" date="2020-08" db="EMBL/GenBank/DDBJ databases">
        <authorList>
            <person name="Liu C."/>
            <person name="Sun Q."/>
        </authorList>
    </citation>
    <scope>NUCLEOTIDE SEQUENCE [LARGE SCALE GENOMIC DNA]</scope>
    <source>
        <strain evidence="1 2">NSJ-62</strain>
    </source>
</reference>
<accession>A0A7G9B3K6</accession>
<dbReference type="RefSeq" id="WP_187332738.1">
    <property type="nucleotide sequence ID" value="NZ_CP060490.1"/>
</dbReference>
<gene>
    <name evidence="1" type="ORF">H8790_11955</name>
</gene>
<keyword evidence="2" id="KW-1185">Reference proteome</keyword>
<dbReference type="AlphaFoldDB" id="A0A7G9B3K6"/>
<name>A0A7G9B3K6_9FIRM</name>
<evidence type="ECO:0000313" key="1">
    <source>
        <dbReference type="EMBL" id="QNL44137.1"/>
    </source>
</evidence>
<sequence length="167" mass="18327">MSTIDSLVTDRAQEDVDRAVYLNGLWVYDEAAGALNWSGTSAELAEWANGSKGAYNAEDLNRVGAAVEYVAGRFAAYGYAVSVSPKQDWAMGDIPREADMVKYLAEVEQLRSLISVMPTTPETPGDMANLWWWEANDIEQILKDLDFLLGNMAAAWTYSGEIDAGEC</sequence>
<evidence type="ECO:0000313" key="2">
    <source>
        <dbReference type="Proteomes" id="UP000515960"/>
    </source>
</evidence>
<dbReference type="Proteomes" id="UP000515960">
    <property type="component" value="Chromosome"/>
</dbReference>
<dbReference type="EMBL" id="CP060490">
    <property type="protein sequence ID" value="QNL44137.1"/>
    <property type="molecule type" value="Genomic_DNA"/>
</dbReference>
<organism evidence="1 2">
    <name type="scientific">Oscillibacter hominis</name>
    <dbReference type="NCBI Taxonomy" id="2763056"/>
    <lineage>
        <taxon>Bacteria</taxon>
        <taxon>Bacillati</taxon>
        <taxon>Bacillota</taxon>
        <taxon>Clostridia</taxon>
        <taxon>Eubacteriales</taxon>
        <taxon>Oscillospiraceae</taxon>
        <taxon>Oscillibacter</taxon>
    </lineage>
</organism>